<feature type="compositionally biased region" description="Polar residues" evidence="1">
    <location>
        <begin position="67"/>
        <end position="80"/>
    </location>
</feature>
<dbReference type="Proteomes" id="UP000821837">
    <property type="component" value="Chromosome 3"/>
</dbReference>
<dbReference type="EMBL" id="JABSTV010001249">
    <property type="protein sequence ID" value="KAH7963736.1"/>
    <property type="molecule type" value="Genomic_DNA"/>
</dbReference>
<feature type="compositionally biased region" description="Low complexity" evidence="1">
    <location>
        <begin position="102"/>
        <end position="112"/>
    </location>
</feature>
<reference evidence="2" key="2">
    <citation type="submission" date="2021-09" db="EMBL/GenBank/DDBJ databases">
        <authorList>
            <person name="Jia N."/>
            <person name="Wang J."/>
            <person name="Shi W."/>
            <person name="Du L."/>
            <person name="Sun Y."/>
            <person name="Zhan W."/>
            <person name="Jiang J."/>
            <person name="Wang Q."/>
            <person name="Zhang B."/>
            <person name="Ji P."/>
            <person name="Sakyi L.B."/>
            <person name="Cui X."/>
            <person name="Yuan T."/>
            <person name="Jiang B."/>
            <person name="Yang W."/>
            <person name="Lam T.T.-Y."/>
            <person name="Chang Q."/>
            <person name="Ding S."/>
            <person name="Wang X."/>
            <person name="Zhu J."/>
            <person name="Ruan X."/>
            <person name="Zhao L."/>
            <person name="Wei J."/>
            <person name="Que T."/>
            <person name="Du C."/>
            <person name="Cheng J."/>
            <person name="Dai P."/>
            <person name="Han X."/>
            <person name="Huang E."/>
            <person name="Gao Y."/>
            <person name="Liu J."/>
            <person name="Shao H."/>
            <person name="Ye R."/>
            <person name="Li L."/>
            <person name="Wei W."/>
            <person name="Wang X."/>
            <person name="Wang C."/>
            <person name="Huo Q."/>
            <person name="Li W."/>
            <person name="Guo W."/>
            <person name="Chen H."/>
            <person name="Chen S."/>
            <person name="Zhou L."/>
            <person name="Zhou L."/>
            <person name="Ni X."/>
            <person name="Tian J."/>
            <person name="Zhou Y."/>
            <person name="Sheng Y."/>
            <person name="Liu T."/>
            <person name="Pan Y."/>
            <person name="Xia L."/>
            <person name="Li J."/>
            <person name="Zhao F."/>
            <person name="Cao W."/>
        </authorList>
    </citation>
    <scope>NUCLEOTIDE SEQUENCE</scope>
    <source>
        <strain evidence="2">Rsan-2018</strain>
        <tissue evidence="2">Larvae</tissue>
    </source>
</reference>
<protein>
    <submittedName>
        <fullName evidence="2">Uncharacterized protein</fullName>
    </submittedName>
</protein>
<feature type="compositionally biased region" description="Polar residues" evidence="1">
    <location>
        <begin position="221"/>
        <end position="249"/>
    </location>
</feature>
<dbReference type="VEuPathDB" id="VectorBase:RSAN_031382"/>
<evidence type="ECO:0000313" key="3">
    <source>
        <dbReference type="Proteomes" id="UP000821837"/>
    </source>
</evidence>
<proteinExistence type="predicted"/>
<dbReference type="AlphaFoldDB" id="A0A9D4T225"/>
<accession>A0A9D4T225</accession>
<sequence length="367" mass="38174">MVCGEAHLTGSANCKGKFRRLQRPGNQQAAPRNKTSKASGNGGSSSGKSGQATGPAPVNKTSKKNKNLNAPGQSVKTPLSQEGDFSPLDTSNAATTSKAGWTRNAATTTTAKCRTRKLRDATSFLRKGDAPSTPRRTRRATKTSAFPRRTPRAKTDKAENGTNLPASNDVPPQYEATQQTAAAIFSPQTSSATATEGAPAIPPFPKNGKECNQGETELEENLSSLPRQESYRNTSHEFPSPSSCSQVTPAFSPPAVSTAESSPTGSPPAPSAATASPPEQAREAAATANSPGALFPPAPNPDKSLFALASALSVRSGVIKERVKSSRNIVAADVSPQECLKEPLGVTELCGIAVSSRIPACRGYTTE</sequence>
<comment type="caution">
    <text evidence="2">The sequence shown here is derived from an EMBL/GenBank/DDBJ whole genome shotgun (WGS) entry which is preliminary data.</text>
</comment>
<organism evidence="2 3">
    <name type="scientific">Rhipicephalus sanguineus</name>
    <name type="common">Brown dog tick</name>
    <name type="synonym">Ixodes sanguineus</name>
    <dbReference type="NCBI Taxonomy" id="34632"/>
    <lineage>
        <taxon>Eukaryota</taxon>
        <taxon>Metazoa</taxon>
        <taxon>Ecdysozoa</taxon>
        <taxon>Arthropoda</taxon>
        <taxon>Chelicerata</taxon>
        <taxon>Arachnida</taxon>
        <taxon>Acari</taxon>
        <taxon>Parasitiformes</taxon>
        <taxon>Ixodida</taxon>
        <taxon>Ixodoidea</taxon>
        <taxon>Ixodidae</taxon>
        <taxon>Rhipicephalinae</taxon>
        <taxon>Rhipicephalus</taxon>
        <taxon>Rhipicephalus</taxon>
    </lineage>
</organism>
<name>A0A9D4T225_RHISA</name>
<feature type="compositionally biased region" description="Polar residues" evidence="1">
    <location>
        <begin position="88"/>
        <end position="99"/>
    </location>
</feature>
<keyword evidence="3" id="KW-1185">Reference proteome</keyword>
<feature type="region of interest" description="Disordered" evidence="1">
    <location>
        <begin position="1"/>
        <end position="297"/>
    </location>
</feature>
<reference evidence="2" key="1">
    <citation type="journal article" date="2020" name="Cell">
        <title>Large-Scale Comparative Analyses of Tick Genomes Elucidate Their Genetic Diversity and Vector Capacities.</title>
        <authorList>
            <consortium name="Tick Genome and Microbiome Consortium (TIGMIC)"/>
            <person name="Jia N."/>
            <person name="Wang J."/>
            <person name="Shi W."/>
            <person name="Du L."/>
            <person name="Sun Y."/>
            <person name="Zhan W."/>
            <person name="Jiang J.F."/>
            <person name="Wang Q."/>
            <person name="Zhang B."/>
            <person name="Ji P."/>
            <person name="Bell-Sakyi L."/>
            <person name="Cui X.M."/>
            <person name="Yuan T.T."/>
            <person name="Jiang B.G."/>
            <person name="Yang W.F."/>
            <person name="Lam T.T."/>
            <person name="Chang Q.C."/>
            <person name="Ding S.J."/>
            <person name="Wang X.J."/>
            <person name="Zhu J.G."/>
            <person name="Ruan X.D."/>
            <person name="Zhao L."/>
            <person name="Wei J.T."/>
            <person name="Ye R.Z."/>
            <person name="Que T.C."/>
            <person name="Du C.H."/>
            <person name="Zhou Y.H."/>
            <person name="Cheng J.X."/>
            <person name="Dai P.F."/>
            <person name="Guo W.B."/>
            <person name="Han X.H."/>
            <person name="Huang E.J."/>
            <person name="Li L.F."/>
            <person name="Wei W."/>
            <person name="Gao Y.C."/>
            <person name="Liu J.Z."/>
            <person name="Shao H.Z."/>
            <person name="Wang X."/>
            <person name="Wang C.C."/>
            <person name="Yang T.C."/>
            <person name="Huo Q.B."/>
            <person name="Li W."/>
            <person name="Chen H.Y."/>
            <person name="Chen S.E."/>
            <person name="Zhou L.G."/>
            <person name="Ni X.B."/>
            <person name="Tian J.H."/>
            <person name="Sheng Y."/>
            <person name="Liu T."/>
            <person name="Pan Y.S."/>
            <person name="Xia L.Y."/>
            <person name="Li J."/>
            <person name="Zhao F."/>
            <person name="Cao W.C."/>
        </authorList>
    </citation>
    <scope>NUCLEOTIDE SEQUENCE</scope>
    <source>
        <strain evidence="2">Rsan-2018</strain>
    </source>
</reference>
<gene>
    <name evidence="2" type="ORF">HPB52_022474</name>
</gene>
<evidence type="ECO:0000313" key="2">
    <source>
        <dbReference type="EMBL" id="KAH7963736.1"/>
    </source>
</evidence>
<feature type="compositionally biased region" description="Polar residues" evidence="1">
    <location>
        <begin position="175"/>
        <end position="194"/>
    </location>
</feature>
<evidence type="ECO:0000256" key="1">
    <source>
        <dbReference type="SAM" id="MobiDB-lite"/>
    </source>
</evidence>